<comment type="catalytic activity">
    <reaction evidence="7">
        <text>L-threonyl-[protein] + ATP = O-phospho-L-threonyl-[protein] + ADP + H(+)</text>
        <dbReference type="Rhea" id="RHEA:46608"/>
        <dbReference type="Rhea" id="RHEA-COMP:11060"/>
        <dbReference type="Rhea" id="RHEA-COMP:11605"/>
        <dbReference type="ChEBI" id="CHEBI:15378"/>
        <dbReference type="ChEBI" id="CHEBI:30013"/>
        <dbReference type="ChEBI" id="CHEBI:30616"/>
        <dbReference type="ChEBI" id="CHEBI:61977"/>
        <dbReference type="ChEBI" id="CHEBI:456216"/>
        <dbReference type="EC" id="2.7.11.1"/>
    </reaction>
</comment>
<feature type="domain" description="Protein kinase" evidence="12">
    <location>
        <begin position="13"/>
        <end position="366"/>
    </location>
</feature>
<keyword evidence="4 9" id="KW-0547">Nucleotide-binding</keyword>
<evidence type="ECO:0000313" key="14">
    <source>
        <dbReference type="Proteomes" id="UP000001292"/>
    </source>
</evidence>
<feature type="compositionally biased region" description="Polar residues" evidence="11">
    <location>
        <begin position="164"/>
        <end position="174"/>
    </location>
</feature>
<dbReference type="HOGENOM" id="CLU_000288_81_13_1"/>
<keyword evidence="3" id="KW-0808">Transferase</keyword>
<sequence>MDYEPSEKIIGRYHVKRKLGCGHFSTVWLCWDLQAMRYVAIKILKSAPHFAETDEIKILKTVRETDPSNPRRRKTVQMLDDFKITGVNGTHICIVFEVLGDNLLKLIQKSNFRGIPLANVKAITRQVLEGLDYLHTCCQIIHTDIKPENVLLCVDEPHVRSRSVENTSSATNGPHWNPTLPTPSPPPQAKDTAKQDPALEECRVNVKIADLGNACWVDHHLTKTIQTRQYRSLEVIIGAGYNTSADIWSTACMVFELATGDYLFEPHSGESYTRNEDHLAHIIELLGPIPRNILLNGTYSAKSFTRSCELRNISGLKPWGLMDVLLEKYEWSQKDAASFASFLKPMLELDPNKRATAAECLQHPWLR</sequence>
<dbReference type="EMBL" id="CH677987">
    <property type="protein sequence ID" value="EDW49765.1"/>
    <property type="molecule type" value="Genomic_DNA"/>
</dbReference>
<keyword evidence="5" id="KW-0418">Kinase</keyword>
<dbReference type="PANTHER" id="PTHR47634">
    <property type="entry name" value="PROTEIN KINASE DOMAIN-CONTAINING PROTEIN-RELATED"/>
    <property type="match status" value="1"/>
</dbReference>
<feature type="binding site" evidence="9">
    <location>
        <position position="42"/>
    </location>
    <ligand>
        <name>ATP</name>
        <dbReference type="ChEBI" id="CHEBI:30616"/>
    </ligand>
</feature>
<evidence type="ECO:0000256" key="7">
    <source>
        <dbReference type="ARBA" id="ARBA00047899"/>
    </source>
</evidence>
<reference evidence="13 14" key="1">
    <citation type="journal article" date="2007" name="Nature">
        <title>Evolution of genes and genomes on the Drosophila phylogeny.</title>
        <authorList>
            <consortium name="Drosophila 12 Genomes Consortium"/>
            <person name="Clark A.G."/>
            <person name="Eisen M.B."/>
            <person name="Smith D.R."/>
            <person name="Bergman C.M."/>
            <person name="Oliver B."/>
            <person name="Markow T.A."/>
            <person name="Kaufman T.C."/>
            <person name="Kellis M."/>
            <person name="Gelbart W."/>
            <person name="Iyer V.N."/>
            <person name="Pollard D.A."/>
            <person name="Sackton T.B."/>
            <person name="Larracuente A.M."/>
            <person name="Singh N.D."/>
            <person name="Abad J.P."/>
            <person name="Abt D.N."/>
            <person name="Adryan B."/>
            <person name="Aguade M."/>
            <person name="Akashi H."/>
            <person name="Anderson W.W."/>
            <person name="Aquadro C.F."/>
            <person name="Ardell D.H."/>
            <person name="Arguello R."/>
            <person name="Artieri C.G."/>
            <person name="Barbash D.A."/>
            <person name="Barker D."/>
            <person name="Barsanti P."/>
            <person name="Batterham P."/>
            <person name="Batzoglou S."/>
            <person name="Begun D."/>
            <person name="Bhutkar A."/>
            <person name="Blanco E."/>
            <person name="Bosak S.A."/>
            <person name="Bradley R.K."/>
            <person name="Brand A.D."/>
            <person name="Brent M.R."/>
            <person name="Brooks A.N."/>
            <person name="Brown R.H."/>
            <person name="Butlin R.K."/>
            <person name="Caggese C."/>
            <person name="Calvi B.R."/>
            <person name="Bernardo de Carvalho A."/>
            <person name="Caspi A."/>
            <person name="Castrezana S."/>
            <person name="Celniker S.E."/>
            <person name="Chang J.L."/>
            <person name="Chapple C."/>
            <person name="Chatterji S."/>
            <person name="Chinwalla A."/>
            <person name="Civetta A."/>
            <person name="Clifton S.W."/>
            <person name="Comeron J.M."/>
            <person name="Costello J.C."/>
            <person name="Coyne J.A."/>
            <person name="Daub J."/>
            <person name="David R.G."/>
            <person name="Delcher A.L."/>
            <person name="Delehaunty K."/>
            <person name="Do C.B."/>
            <person name="Ebling H."/>
            <person name="Edwards K."/>
            <person name="Eickbush T."/>
            <person name="Evans J.D."/>
            <person name="Filipski A."/>
            <person name="Findeiss S."/>
            <person name="Freyhult E."/>
            <person name="Fulton L."/>
            <person name="Fulton R."/>
            <person name="Garcia A.C."/>
            <person name="Gardiner A."/>
            <person name="Garfield D.A."/>
            <person name="Garvin B.E."/>
            <person name="Gibson G."/>
            <person name="Gilbert D."/>
            <person name="Gnerre S."/>
            <person name="Godfrey J."/>
            <person name="Good R."/>
            <person name="Gotea V."/>
            <person name="Gravely B."/>
            <person name="Greenberg A.J."/>
            <person name="Griffiths-Jones S."/>
            <person name="Gross S."/>
            <person name="Guigo R."/>
            <person name="Gustafson E.A."/>
            <person name="Haerty W."/>
            <person name="Hahn M.W."/>
            <person name="Halligan D.L."/>
            <person name="Halpern A.L."/>
            <person name="Halter G.M."/>
            <person name="Han M.V."/>
            <person name="Heger A."/>
            <person name="Hillier L."/>
            <person name="Hinrichs A.S."/>
            <person name="Holmes I."/>
            <person name="Hoskins R.A."/>
            <person name="Hubisz M.J."/>
            <person name="Hultmark D."/>
            <person name="Huntley M.A."/>
            <person name="Jaffe D.B."/>
            <person name="Jagadeeshan S."/>
            <person name="Jeck W.R."/>
            <person name="Johnson J."/>
            <person name="Jones C.D."/>
            <person name="Jordan W.C."/>
            <person name="Karpen G.H."/>
            <person name="Kataoka E."/>
            <person name="Keightley P.D."/>
            <person name="Kheradpour P."/>
            <person name="Kirkness E.F."/>
            <person name="Koerich L.B."/>
            <person name="Kristiansen K."/>
            <person name="Kudrna D."/>
            <person name="Kulathinal R.J."/>
            <person name="Kumar S."/>
            <person name="Kwok R."/>
            <person name="Lander E."/>
            <person name="Langley C.H."/>
            <person name="Lapoint R."/>
            <person name="Lazzaro B.P."/>
            <person name="Lee S.J."/>
            <person name="Levesque L."/>
            <person name="Li R."/>
            <person name="Lin C.F."/>
            <person name="Lin M.F."/>
            <person name="Lindblad-Toh K."/>
            <person name="Llopart A."/>
            <person name="Long M."/>
            <person name="Low L."/>
            <person name="Lozovsky E."/>
            <person name="Lu J."/>
            <person name="Luo M."/>
            <person name="Machado C.A."/>
            <person name="Makalowski W."/>
            <person name="Marzo M."/>
            <person name="Matsuda M."/>
            <person name="Matzkin L."/>
            <person name="McAllister B."/>
            <person name="McBride C.S."/>
            <person name="McKernan B."/>
            <person name="McKernan K."/>
            <person name="Mendez-Lago M."/>
            <person name="Minx P."/>
            <person name="Mollenhauer M.U."/>
            <person name="Montooth K."/>
            <person name="Mount S.M."/>
            <person name="Mu X."/>
            <person name="Myers E."/>
            <person name="Negre B."/>
            <person name="Newfeld S."/>
            <person name="Nielsen R."/>
            <person name="Noor M.A."/>
            <person name="O'Grady P."/>
            <person name="Pachter L."/>
            <person name="Papaceit M."/>
            <person name="Parisi M.J."/>
            <person name="Parisi M."/>
            <person name="Parts L."/>
            <person name="Pedersen J.S."/>
            <person name="Pesole G."/>
            <person name="Phillippy A.M."/>
            <person name="Ponting C.P."/>
            <person name="Pop M."/>
            <person name="Porcelli D."/>
            <person name="Powell J.R."/>
            <person name="Prohaska S."/>
            <person name="Pruitt K."/>
            <person name="Puig M."/>
            <person name="Quesneville H."/>
            <person name="Ram K.R."/>
            <person name="Rand D."/>
            <person name="Rasmussen M.D."/>
            <person name="Reed L.K."/>
            <person name="Reenan R."/>
            <person name="Reily A."/>
            <person name="Remington K.A."/>
            <person name="Rieger T.T."/>
            <person name="Ritchie M.G."/>
            <person name="Robin C."/>
            <person name="Rogers Y.H."/>
            <person name="Rohde C."/>
            <person name="Rozas J."/>
            <person name="Rubenfield M.J."/>
            <person name="Ruiz A."/>
            <person name="Russo S."/>
            <person name="Salzberg S.L."/>
            <person name="Sanchez-Gracia A."/>
            <person name="Saranga D.J."/>
            <person name="Sato H."/>
            <person name="Schaeffer S.W."/>
            <person name="Schatz M.C."/>
            <person name="Schlenke T."/>
            <person name="Schwartz R."/>
            <person name="Segarra C."/>
            <person name="Singh R.S."/>
            <person name="Sirot L."/>
            <person name="Sirota M."/>
            <person name="Sisneros N.B."/>
            <person name="Smith C.D."/>
            <person name="Smith T.F."/>
            <person name="Spieth J."/>
            <person name="Stage D.E."/>
            <person name="Stark A."/>
            <person name="Stephan W."/>
            <person name="Strausberg R.L."/>
            <person name="Strempel S."/>
            <person name="Sturgill D."/>
            <person name="Sutton G."/>
            <person name="Sutton G.G."/>
            <person name="Tao W."/>
            <person name="Teichmann S."/>
            <person name="Tobari Y.N."/>
            <person name="Tomimura Y."/>
            <person name="Tsolas J.M."/>
            <person name="Valente V.L."/>
            <person name="Venter E."/>
            <person name="Venter J.C."/>
            <person name="Vicario S."/>
            <person name="Vieira F.G."/>
            <person name="Vilella A.J."/>
            <person name="Villasante A."/>
            <person name="Walenz B."/>
            <person name="Wang J."/>
            <person name="Wasserman M."/>
            <person name="Watts T."/>
            <person name="Wilson D."/>
            <person name="Wilson R.K."/>
            <person name="Wing R.A."/>
            <person name="Wolfner M.F."/>
            <person name="Wong A."/>
            <person name="Wong G.K."/>
            <person name="Wu C.I."/>
            <person name="Wu G."/>
            <person name="Yamamoto D."/>
            <person name="Yang H.P."/>
            <person name="Yang S.P."/>
            <person name="Yorke J.A."/>
            <person name="Yoshida K."/>
            <person name="Zdobnov E."/>
            <person name="Zhang P."/>
            <person name="Zhang Y."/>
            <person name="Zimin A.V."/>
            <person name="Baldwin J."/>
            <person name="Abdouelleil A."/>
            <person name="Abdulkadir J."/>
            <person name="Abebe A."/>
            <person name="Abera B."/>
            <person name="Abreu J."/>
            <person name="Acer S.C."/>
            <person name="Aftuck L."/>
            <person name="Alexander A."/>
            <person name="An P."/>
            <person name="Anderson E."/>
            <person name="Anderson S."/>
            <person name="Arachi H."/>
            <person name="Azer M."/>
            <person name="Bachantsang P."/>
            <person name="Barry A."/>
            <person name="Bayul T."/>
            <person name="Berlin A."/>
            <person name="Bessette D."/>
            <person name="Bloom T."/>
            <person name="Blye J."/>
            <person name="Boguslavskiy L."/>
            <person name="Bonnet C."/>
            <person name="Boukhgalter B."/>
            <person name="Bourzgui I."/>
            <person name="Brown A."/>
            <person name="Cahill P."/>
            <person name="Channer S."/>
            <person name="Cheshatsang Y."/>
            <person name="Chuda L."/>
            <person name="Citroen M."/>
            <person name="Collymore A."/>
            <person name="Cooke P."/>
            <person name="Costello M."/>
            <person name="D'Aco K."/>
            <person name="Daza R."/>
            <person name="De Haan G."/>
            <person name="DeGray S."/>
            <person name="DeMaso C."/>
            <person name="Dhargay N."/>
            <person name="Dooley K."/>
            <person name="Dooley E."/>
            <person name="Doricent M."/>
            <person name="Dorje P."/>
            <person name="Dorjee K."/>
            <person name="Dupes A."/>
            <person name="Elong R."/>
            <person name="Falk J."/>
            <person name="Farina A."/>
            <person name="Faro S."/>
            <person name="Ferguson D."/>
            <person name="Fisher S."/>
            <person name="Foley C.D."/>
            <person name="Franke A."/>
            <person name="Friedrich D."/>
            <person name="Gadbois L."/>
            <person name="Gearin G."/>
            <person name="Gearin C.R."/>
            <person name="Giannoukos G."/>
            <person name="Goode T."/>
            <person name="Graham J."/>
            <person name="Grandbois E."/>
            <person name="Grewal S."/>
            <person name="Gyaltsen K."/>
            <person name="Hafez N."/>
            <person name="Hagos B."/>
            <person name="Hall J."/>
            <person name="Henson C."/>
            <person name="Hollinger A."/>
            <person name="Honan T."/>
            <person name="Huard M.D."/>
            <person name="Hughes L."/>
            <person name="Hurhula B."/>
            <person name="Husby M.E."/>
            <person name="Kamat A."/>
            <person name="Kanga B."/>
            <person name="Kashin S."/>
            <person name="Khazanovich D."/>
            <person name="Kisner P."/>
            <person name="Lance K."/>
            <person name="Lara M."/>
            <person name="Lee W."/>
            <person name="Lennon N."/>
            <person name="Letendre F."/>
            <person name="LeVine R."/>
            <person name="Lipovsky A."/>
            <person name="Liu X."/>
            <person name="Liu J."/>
            <person name="Liu S."/>
            <person name="Lokyitsang T."/>
            <person name="Lokyitsang Y."/>
            <person name="Lubonja R."/>
            <person name="Lui A."/>
            <person name="MacDonald P."/>
            <person name="Magnisalis V."/>
            <person name="Maru K."/>
            <person name="Matthews C."/>
            <person name="McCusker W."/>
            <person name="McDonough S."/>
            <person name="Mehta T."/>
            <person name="Meldrim J."/>
            <person name="Meneus L."/>
            <person name="Mihai O."/>
            <person name="Mihalev A."/>
            <person name="Mihova T."/>
            <person name="Mittelman R."/>
            <person name="Mlenga V."/>
            <person name="Montmayeur A."/>
            <person name="Mulrain L."/>
            <person name="Navidi A."/>
            <person name="Naylor J."/>
            <person name="Negash T."/>
            <person name="Nguyen T."/>
            <person name="Nguyen N."/>
            <person name="Nicol R."/>
            <person name="Norbu C."/>
            <person name="Norbu N."/>
            <person name="Novod N."/>
            <person name="O'Neill B."/>
            <person name="Osman S."/>
            <person name="Markiewicz E."/>
            <person name="Oyono O.L."/>
            <person name="Patti C."/>
            <person name="Phunkhang P."/>
            <person name="Pierre F."/>
            <person name="Priest M."/>
            <person name="Raghuraman S."/>
            <person name="Rege F."/>
            <person name="Reyes R."/>
            <person name="Rise C."/>
            <person name="Rogov P."/>
            <person name="Ross K."/>
            <person name="Ryan E."/>
            <person name="Settipalli S."/>
            <person name="Shea T."/>
            <person name="Sherpa N."/>
            <person name="Shi L."/>
            <person name="Shih D."/>
            <person name="Sparrow T."/>
            <person name="Spaulding J."/>
            <person name="Stalker J."/>
            <person name="Stange-Thomann N."/>
            <person name="Stavropoulos S."/>
            <person name="Stone C."/>
            <person name="Strader C."/>
            <person name="Tesfaye S."/>
            <person name="Thomson T."/>
            <person name="Thoulutsang Y."/>
            <person name="Thoulutsang D."/>
            <person name="Topham K."/>
            <person name="Topping I."/>
            <person name="Tsamla T."/>
            <person name="Vassiliev H."/>
            <person name="Vo A."/>
            <person name="Wangchuk T."/>
            <person name="Wangdi T."/>
            <person name="Weiand M."/>
            <person name="Wilkinson J."/>
            <person name="Wilson A."/>
            <person name="Yadav S."/>
            <person name="Young G."/>
            <person name="Yu Q."/>
            <person name="Zembek L."/>
            <person name="Zhong D."/>
            <person name="Zimmer A."/>
            <person name="Zwirko Z."/>
            <person name="Jaffe D.B."/>
            <person name="Alvarez P."/>
            <person name="Brockman W."/>
            <person name="Butler J."/>
            <person name="Chin C."/>
            <person name="Gnerre S."/>
            <person name="Grabherr M."/>
            <person name="Kleber M."/>
            <person name="Mauceli E."/>
            <person name="MacCallum I."/>
        </authorList>
    </citation>
    <scope>NUCLEOTIDE SEQUENCE [LARGE SCALE GENOMIC DNA]</scope>
    <source>
        <strain evidence="14">Rob3c / Tucson 14021-0248.25</strain>
    </source>
</reference>
<evidence type="ECO:0000256" key="8">
    <source>
        <dbReference type="ARBA" id="ARBA00048679"/>
    </source>
</evidence>
<dbReference type="GO" id="GO:0000245">
    <property type="term" value="P:spliceosomal complex assembly"/>
    <property type="evidence" value="ECO:0007669"/>
    <property type="project" value="TreeGrafter"/>
</dbReference>
<keyword evidence="6 9" id="KW-0067">ATP-binding</keyword>
<dbReference type="EC" id="2.7.11.1" evidence="1"/>
<evidence type="ECO:0000259" key="12">
    <source>
        <dbReference type="PROSITE" id="PS50011"/>
    </source>
</evidence>
<dbReference type="AlphaFoldDB" id="B4IP29"/>
<feature type="region of interest" description="Disordered" evidence="11">
    <location>
        <begin position="163"/>
        <end position="196"/>
    </location>
</feature>
<dbReference type="OMA" id="ASTIWCC"/>
<evidence type="ECO:0000313" key="13">
    <source>
        <dbReference type="EMBL" id="EDW49765.1"/>
    </source>
</evidence>
<gene>
    <name evidence="13" type="primary">Dsec\GM16236</name>
    <name evidence="13" type="ORF">Dsec_GM16236</name>
</gene>
<dbReference type="GO" id="GO:0005634">
    <property type="term" value="C:nucleus"/>
    <property type="evidence" value="ECO:0007669"/>
    <property type="project" value="TreeGrafter"/>
</dbReference>
<dbReference type="PANTHER" id="PTHR47634:SF9">
    <property type="entry name" value="PROTEIN KINASE DOMAIN-CONTAINING PROTEIN-RELATED"/>
    <property type="match status" value="1"/>
</dbReference>
<evidence type="ECO:0000256" key="5">
    <source>
        <dbReference type="ARBA" id="ARBA00022777"/>
    </source>
</evidence>
<dbReference type="GO" id="GO:0005524">
    <property type="term" value="F:ATP binding"/>
    <property type="evidence" value="ECO:0007669"/>
    <property type="project" value="UniProtKB-UniRule"/>
</dbReference>
<dbReference type="FunFam" id="3.30.200.20:FF:000770">
    <property type="entry name" value="SRSF protein kinase 2"/>
    <property type="match status" value="1"/>
</dbReference>
<evidence type="ECO:0000256" key="4">
    <source>
        <dbReference type="ARBA" id="ARBA00022741"/>
    </source>
</evidence>
<dbReference type="InterPro" id="IPR011009">
    <property type="entry name" value="Kinase-like_dom_sf"/>
</dbReference>
<dbReference type="GO" id="GO:0005737">
    <property type="term" value="C:cytoplasm"/>
    <property type="evidence" value="ECO:0007669"/>
    <property type="project" value="TreeGrafter"/>
</dbReference>
<evidence type="ECO:0000256" key="1">
    <source>
        <dbReference type="ARBA" id="ARBA00012513"/>
    </source>
</evidence>
<dbReference type="Proteomes" id="UP000001292">
    <property type="component" value="Unassembled WGS sequence"/>
</dbReference>
<dbReference type="SUPFAM" id="SSF56112">
    <property type="entry name" value="Protein kinase-like (PK-like)"/>
    <property type="match status" value="1"/>
</dbReference>
<dbReference type="InterPro" id="IPR017441">
    <property type="entry name" value="Protein_kinase_ATP_BS"/>
</dbReference>
<evidence type="ECO:0000256" key="10">
    <source>
        <dbReference type="RuleBase" id="RU000304"/>
    </source>
</evidence>
<organism evidence="14">
    <name type="scientific">Drosophila sechellia</name>
    <name type="common">Fruit fly</name>
    <dbReference type="NCBI Taxonomy" id="7238"/>
    <lineage>
        <taxon>Eukaryota</taxon>
        <taxon>Metazoa</taxon>
        <taxon>Ecdysozoa</taxon>
        <taxon>Arthropoda</taxon>
        <taxon>Hexapoda</taxon>
        <taxon>Insecta</taxon>
        <taxon>Pterygota</taxon>
        <taxon>Neoptera</taxon>
        <taxon>Endopterygota</taxon>
        <taxon>Diptera</taxon>
        <taxon>Brachycera</taxon>
        <taxon>Muscomorpha</taxon>
        <taxon>Ephydroidea</taxon>
        <taxon>Drosophilidae</taxon>
        <taxon>Drosophila</taxon>
        <taxon>Sophophora</taxon>
    </lineage>
</organism>
<comment type="similarity">
    <text evidence="10">Belongs to the protein kinase superfamily.</text>
</comment>
<evidence type="ECO:0000256" key="6">
    <source>
        <dbReference type="ARBA" id="ARBA00022840"/>
    </source>
</evidence>
<dbReference type="GO" id="GO:0004674">
    <property type="term" value="F:protein serine/threonine kinase activity"/>
    <property type="evidence" value="ECO:0007669"/>
    <property type="project" value="UniProtKB-KW"/>
</dbReference>
<dbReference type="SMART" id="SM00220">
    <property type="entry name" value="S_TKc"/>
    <property type="match status" value="1"/>
</dbReference>
<accession>B4IP29</accession>
<comment type="catalytic activity">
    <reaction evidence="8">
        <text>L-seryl-[protein] + ATP = O-phospho-L-seryl-[protein] + ADP + H(+)</text>
        <dbReference type="Rhea" id="RHEA:17989"/>
        <dbReference type="Rhea" id="RHEA-COMP:9863"/>
        <dbReference type="Rhea" id="RHEA-COMP:11604"/>
        <dbReference type="ChEBI" id="CHEBI:15378"/>
        <dbReference type="ChEBI" id="CHEBI:29999"/>
        <dbReference type="ChEBI" id="CHEBI:30616"/>
        <dbReference type="ChEBI" id="CHEBI:83421"/>
        <dbReference type="ChEBI" id="CHEBI:456216"/>
        <dbReference type="EC" id="2.7.11.1"/>
    </reaction>
</comment>
<dbReference type="CDD" id="cd14136">
    <property type="entry name" value="STKc_SRPK"/>
    <property type="match status" value="1"/>
</dbReference>
<dbReference type="InterPro" id="IPR008271">
    <property type="entry name" value="Ser/Thr_kinase_AS"/>
</dbReference>
<evidence type="ECO:0000256" key="9">
    <source>
        <dbReference type="PROSITE-ProRule" id="PRU10141"/>
    </source>
</evidence>
<keyword evidence="14" id="KW-1185">Reference proteome</keyword>
<dbReference type="PROSITE" id="PS00107">
    <property type="entry name" value="PROTEIN_KINASE_ATP"/>
    <property type="match status" value="1"/>
</dbReference>
<proteinExistence type="inferred from homology"/>
<dbReference type="FunFam" id="1.10.510.10:FF:000591">
    <property type="entry name" value="Serine protein kinase Sky1"/>
    <property type="match status" value="1"/>
</dbReference>
<evidence type="ECO:0000256" key="3">
    <source>
        <dbReference type="ARBA" id="ARBA00022679"/>
    </source>
</evidence>
<evidence type="ECO:0000256" key="2">
    <source>
        <dbReference type="ARBA" id="ARBA00022527"/>
    </source>
</evidence>
<dbReference type="Pfam" id="PF00069">
    <property type="entry name" value="Pkinase"/>
    <property type="match status" value="2"/>
</dbReference>
<dbReference type="SMR" id="B4IP29"/>
<dbReference type="PhylomeDB" id="B4IP29"/>
<dbReference type="InterPro" id="IPR000719">
    <property type="entry name" value="Prot_kinase_dom"/>
</dbReference>
<dbReference type="Gene3D" id="3.30.200.20">
    <property type="entry name" value="Phosphorylase Kinase, domain 1"/>
    <property type="match status" value="1"/>
</dbReference>
<dbReference type="PROSITE" id="PS00108">
    <property type="entry name" value="PROTEIN_KINASE_ST"/>
    <property type="match status" value="1"/>
</dbReference>
<dbReference type="GO" id="GO:0050684">
    <property type="term" value="P:regulation of mRNA processing"/>
    <property type="evidence" value="ECO:0007669"/>
    <property type="project" value="TreeGrafter"/>
</dbReference>
<dbReference type="PROSITE" id="PS50011">
    <property type="entry name" value="PROTEIN_KINASE_DOM"/>
    <property type="match status" value="1"/>
</dbReference>
<evidence type="ECO:0000256" key="11">
    <source>
        <dbReference type="SAM" id="MobiDB-lite"/>
    </source>
</evidence>
<dbReference type="Gene3D" id="1.10.510.10">
    <property type="entry name" value="Transferase(Phosphotransferase) domain 1"/>
    <property type="match status" value="1"/>
</dbReference>
<dbReference type="InterPro" id="IPR051334">
    <property type="entry name" value="SRPK"/>
</dbReference>
<keyword evidence="2 10" id="KW-0723">Serine/threonine-protein kinase</keyword>
<protein>
    <recommendedName>
        <fullName evidence="1">non-specific serine/threonine protein kinase</fullName>
        <ecNumber evidence="1">2.7.11.1</ecNumber>
    </recommendedName>
</protein>
<name>B4IP29_DROSE</name>